<name>A0A5C2SZR9_9APHY</name>
<sequence length="634" mass="74313">MPGLPLDVLIEIFGHLHPKDLLNLSRASRDFRAFLMNRGNSGLWRAARTNVPGLPECPPFLSEPAYANVVFFSHCHLCLKNAQHPKRVHIEFGARYCKECEAKMLVDRNEDKELDMFLRKIEDFISKNVKQENEIQFPLLFTAQFPSRLLRSQVAEFRTRWMTKQNTKARMKLLKEEERNTKEVETWADEFHAWVEGKSCARRAELSQLKKDRIDGILDRLRQEGWDEEIARTSIDSLKCALRRQKFATRPVALTDSAWQKIRDEANDWMRKIQDRRLHFVKRKILYPRFQVFEKFIAKWTKKNWPSEDDQDEPIPSEGITVVDWLLMPEVQAFLECRDDKEQLTEADIPDDLRKQFVDLAYGWYRDRKADLVDILERELGVELDCSDDPLELAVHSFDCMSCHATFMAFPDVVLHRCGNKPYNGEALIPDYREIATYYGDKWAWNPQKIHVTSRIFPDKVRALISKMGCDPDSATHEAMNKCKTRLTCSDCRSTTPARKYEVFDWNRALIHQDGEEHCSSSIACEWVVLPEEVAERVRDFEANVKHVPKDNSQYPHVRAVSHYYCKWIGCRSHFKYYERDKLFAHLQEEHGVLEREAQEGKDYIKRPIALRTATLPHVYFSHTPSGDILVSLE</sequence>
<gene>
    <name evidence="2" type="ORF">L227DRAFT_648855</name>
</gene>
<dbReference type="Proteomes" id="UP000313359">
    <property type="component" value="Unassembled WGS sequence"/>
</dbReference>
<protein>
    <recommendedName>
        <fullName evidence="1">F-box domain-containing protein</fullName>
    </recommendedName>
</protein>
<evidence type="ECO:0000259" key="1">
    <source>
        <dbReference type="PROSITE" id="PS50181"/>
    </source>
</evidence>
<evidence type="ECO:0000313" key="2">
    <source>
        <dbReference type="EMBL" id="RPD66066.1"/>
    </source>
</evidence>
<dbReference type="AlphaFoldDB" id="A0A5C2SZR9"/>
<proteinExistence type="predicted"/>
<dbReference type="SUPFAM" id="SSF81383">
    <property type="entry name" value="F-box domain"/>
    <property type="match status" value="1"/>
</dbReference>
<keyword evidence="3" id="KW-1185">Reference proteome</keyword>
<reference evidence="2" key="1">
    <citation type="journal article" date="2018" name="Genome Biol. Evol.">
        <title>Genomics and development of Lentinus tigrinus, a white-rot wood-decaying mushroom with dimorphic fruiting bodies.</title>
        <authorList>
            <person name="Wu B."/>
            <person name="Xu Z."/>
            <person name="Knudson A."/>
            <person name="Carlson A."/>
            <person name="Chen N."/>
            <person name="Kovaka S."/>
            <person name="LaButti K."/>
            <person name="Lipzen A."/>
            <person name="Pennachio C."/>
            <person name="Riley R."/>
            <person name="Schakwitz W."/>
            <person name="Umezawa K."/>
            <person name="Ohm R.A."/>
            <person name="Grigoriev I.V."/>
            <person name="Nagy L.G."/>
            <person name="Gibbons J."/>
            <person name="Hibbett D."/>
        </authorList>
    </citation>
    <scope>NUCLEOTIDE SEQUENCE [LARGE SCALE GENOMIC DNA]</scope>
    <source>
        <strain evidence="2">ALCF2SS1-6</strain>
    </source>
</reference>
<dbReference type="Pfam" id="PF12937">
    <property type="entry name" value="F-box-like"/>
    <property type="match status" value="1"/>
</dbReference>
<accession>A0A5C2SZR9</accession>
<dbReference type="InterPro" id="IPR001810">
    <property type="entry name" value="F-box_dom"/>
</dbReference>
<evidence type="ECO:0000313" key="3">
    <source>
        <dbReference type="Proteomes" id="UP000313359"/>
    </source>
</evidence>
<dbReference type="PROSITE" id="PS50181">
    <property type="entry name" value="FBOX"/>
    <property type="match status" value="1"/>
</dbReference>
<organism evidence="2 3">
    <name type="scientific">Lentinus tigrinus ALCF2SS1-6</name>
    <dbReference type="NCBI Taxonomy" id="1328759"/>
    <lineage>
        <taxon>Eukaryota</taxon>
        <taxon>Fungi</taxon>
        <taxon>Dikarya</taxon>
        <taxon>Basidiomycota</taxon>
        <taxon>Agaricomycotina</taxon>
        <taxon>Agaricomycetes</taxon>
        <taxon>Polyporales</taxon>
        <taxon>Polyporaceae</taxon>
        <taxon>Lentinus</taxon>
    </lineage>
</organism>
<dbReference type="CDD" id="cd09917">
    <property type="entry name" value="F-box_SF"/>
    <property type="match status" value="1"/>
</dbReference>
<dbReference type="OrthoDB" id="2322499at2759"/>
<dbReference type="SMART" id="SM00256">
    <property type="entry name" value="FBOX"/>
    <property type="match status" value="1"/>
</dbReference>
<dbReference type="InterPro" id="IPR036047">
    <property type="entry name" value="F-box-like_dom_sf"/>
</dbReference>
<dbReference type="EMBL" id="ML122251">
    <property type="protein sequence ID" value="RPD66066.1"/>
    <property type="molecule type" value="Genomic_DNA"/>
</dbReference>
<feature type="domain" description="F-box" evidence="1">
    <location>
        <begin position="1"/>
        <end position="47"/>
    </location>
</feature>